<keyword evidence="2" id="KW-1185">Reference proteome</keyword>
<reference evidence="3" key="1">
    <citation type="submission" date="2022-11" db="UniProtKB">
        <authorList>
            <consortium name="WormBaseParasite"/>
        </authorList>
    </citation>
    <scope>IDENTIFICATION</scope>
</reference>
<name>A0A915HJ95_ROMCU</name>
<proteinExistence type="predicted"/>
<accession>A0A915HJ95</accession>
<evidence type="ECO:0000313" key="2">
    <source>
        <dbReference type="Proteomes" id="UP000887565"/>
    </source>
</evidence>
<organism evidence="2 3">
    <name type="scientific">Romanomermis culicivorax</name>
    <name type="common">Nematode worm</name>
    <dbReference type="NCBI Taxonomy" id="13658"/>
    <lineage>
        <taxon>Eukaryota</taxon>
        <taxon>Metazoa</taxon>
        <taxon>Ecdysozoa</taxon>
        <taxon>Nematoda</taxon>
        <taxon>Enoplea</taxon>
        <taxon>Dorylaimia</taxon>
        <taxon>Mermithida</taxon>
        <taxon>Mermithoidea</taxon>
        <taxon>Mermithidae</taxon>
        <taxon>Romanomermis</taxon>
    </lineage>
</organism>
<protein>
    <submittedName>
        <fullName evidence="3">Uncharacterized protein</fullName>
    </submittedName>
</protein>
<sequence>MSRFARRHANDSKDRLKRIQWASALKRDQLPKEELEGQQPPMADSEKMMDEPTTSQPKWLAINKSHSESFKNTKSRIAHLVDNVRHPKNGTLAYLLRL</sequence>
<evidence type="ECO:0000313" key="3">
    <source>
        <dbReference type="WBParaSite" id="nRc.2.0.1.t01660-RA"/>
    </source>
</evidence>
<dbReference type="Proteomes" id="UP000887565">
    <property type="component" value="Unplaced"/>
</dbReference>
<dbReference type="WBParaSite" id="nRc.2.0.1.t01660-RA">
    <property type="protein sequence ID" value="nRc.2.0.1.t01660-RA"/>
    <property type="gene ID" value="nRc.2.0.1.g01660"/>
</dbReference>
<feature type="region of interest" description="Disordered" evidence="1">
    <location>
        <begin position="27"/>
        <end position="55"/>
    </location>
</feature>
<dbReference type="AlphaFoldDB" id="A0A915HJ95"/>
<evidence type="ECO:0000256" key="1">
    <source>
        <dbReference type="SAM" id="MobiDB-lite"/>
    </source>
</evidence>